<comment type="caution">
    <text evidence="7">The sequence shown here is derived from an EMBL/GenBank/DDBJ whole genome shotgun (WGS) entry which is preliminary data.</text>
</comment>
<sequence length="239" mass="25797">MNLALPRRRPLKVGGLVPFTATDYPGQFAAVVFVQGCPWRCGYCHNPHLQPRSQPAEIEWDALLAFLARRVGLIDAVVFSGGEPSIDPALAASIDDVRRLGFKVGLHSAGTHPRRLAHLLPSLDWIGLDVKAPFDDYAHTTRVRASGGHARQSLEAVLASGIAYECRTTAHPDLLPEPALLRVAHELADLGVEHYVLQVFRAQGCGSGALNAASLAGYPSDAVLGRLDRLFANFAIRRG</sequence>
<evidence type="ECO:0000313" key="7">
    <source>
        <dbReference type="EMBL" id="KGX05529.1"/>
    </source>
</evidence>
<dbReference type="AlphaFoldDB" id="A0A069B317"/>
<keyword evidence="6" id="KW-0411">Iron-sulfur</keyword>
<dbReference type="OrthoDB" id="9782387at2"/>
<dbReference type="GO" id="GO:0003824">
    <property type="term" value="F:catalytic activity"/>
    <property type="evidence" value="ECO:0007669"/>
    <property type="project" value="InterPro"/>
</dbReference>
<evidence type="ECO:0000256" key="3">
    <source>
        <dbReference type="ARBA" id="ARBA00022691"/>
    </source>
</evidence>
<dbReference type="InterPro" id="IPR058240">
    <property type="entry name" value="rSAM_sf"/>
</dbReference>
<dbReference type="NCBIfam" id="TIGR02495">
    <property type="entry name" value="NrdG2"/>
    <property type="match status" value="1"/>
</dbReference>
<keyword evidence="5" id="KW-0408">Iron</keyword>
<evidence type="ECO:0000256" key="4">
    <source>
        <dbReference type="ARBA" id="ARBA00022723"/>
    </source>
</evidence>
<evidence type="ECO:0000256" key="6">
    <source>
        <dbReference type="ARBA" id="ARBA00023014"/>
    </source>
</evidence>
<dbReference type="CDD" id="cd01335">
    <property type="entry name" value="Radical_SAM"/>
    <property type="match status" value="1"/>
</dbReference>
<dbReference type="GeneID" id="93060930"/>
<evidence type="ECO:0000313" key="8">
    <source>
        <dbReference type="Proteomes" id="UP000030475"/>
    </source>
</evidence>
<reference evidence="7 8" key="1">
    <citation type="submission" date="2014-08" db="EMBL/GenBank/DDBJ databases">
        <authorList>
            <person name="Bunnell A."/>
            <person name="Chain P.S."/>
            <person name="Chertkov O."/>
            <person name="Currie B.J."/>
            <person name="Daligault H.E."/>
            <person name="Davenport K.W."/>
            <person name="Davis C."/>
            <person name="Gleasner C.D."/>
            <person name="Johnson S.L."/>
            <person name="Kaestli M."/>
            <person name="Koren S."/>
            <person name="Kunde Y.A."/>
            <person name="Mayo M."/>
            <person name="McMurry K.K."/>
            <person name="Price E.P."/>
            <person name="Reitenga K.G."/>
            <person name="Robison R."/>
            <person name="Rosovitz M.J."/>
            <person name="Sarovich D.S."/>
            <person name="Teshima H."/>
        </authorList>
    </citation>
    <scope>NUCLEOTIDE SEQUENCE [LARGE SCALE GENOMIC DNA]</scope>
    <source>
        <strain evidence="7 8">MSHR44</strain>
    </source>
</reference>
<evidence type="ECO:0000256" key="1">
    <source>
        <dbReference type="ARBA" id="ARBA00001966"/>
    </source>
</evidence>
<dbReference type="PANTHER" id="PTHR30352">
    <property type="entry name" value="PYRUVATE FORMATE-LYASE-ACTIVATING ENZYME"/>
    <property type="match status" value="1"/>
</dbReference>
<dbReference type="EMBL" id="JQIM01000010">
    <property type="protein sequence ID" value="KGX05529.1"/>
    <property type="molecule type" value="Genomic_DNA"/>
</dbReference>
<keyword evidence="4" id="KW-0479">Metal-binding</keyword>
<dbReference type="eggNOG" id="COG1180">
    <property type="taxonomic scope" value="Bacteria"/>
</dbReference>
<dbReference type="KEGG" id="but:X994_79"/>
<keyword evidence="2" id="KW-0004">4Fe-4S</keyword>
<evidence type="ECO:0000256" key="2">
    <source>
        <dbReference type="ARBA" id="ARBA00022485"/>
    </source>
</evidence>
<dbReference type="PANTHER" id="PTHR30352:SF13">
    <property type="entry name" value="GLYCYL-RADICAL ENZYME ACTIVATING ENZYME YJJW-RELATED"/>
    <property type="match status" value="1"/>
</dbReference>
<evidence type="ECO:0000256" key="5">
    <source>
        <dbReference type="ARBA" id="ARBA00023004"/>
    </source>
</evidence>
<dbReference type="Proteomes" id="UP000030475">
    <property type="component" value="Unassembled WGS sequence"/>
</dbReference>
<name>A0A069B317_BURPE</name>
<dbReference type="InterPro" id="IPR007197">
    <property type="entry name" value="rSAM"/>
</dbReference>
<dbReference type="InterPro" id="IPR012840">
    <property type="entry name" value="NrdG2"/>
</dbReference>
<proteinExistence type="predicted"/>
<dbReference type="InterPro" id="IPR013785">
    <property type="entry name" value="Aldolase_TIM"/>
</dbReference>
<dbReference type="Pfam" id="PF04055">
    <property type="entry name" value="Radical_SAM"/>
    <property type="match status" value="1"/>
</dbReference>
<dbReference type="RefSeq" id="WP_004196980.1">
    <property type="nucleotide sequence ID" value="NZ_AP028071.1"/>
</dbReference>
<dbReference type="GO" id="GO:0051539">
    <property type="term" value="F:4 iron, 4 sulfur cluster binding"/>
    <property type="evidence" value="ECO:0007669"/>
    <property type="project" value="UniProtKB-KW"/>
</dbReference>
<gene>
    <name evidence="7" type="ORF">Y036_3160</name>
</gene>
<keyword evidence="3" id="KW-0949">S-adenosyl-L-methionine</keyword>
<dbReference type="InterPro" id="IPR034457">
    <property type="entry name" value="Organic_radical-activating"/>
</dbReference>
<dbReference type="SUPFAM" id="SSF102114">
    <property type="entry name" value="Radical SAM enzymes"/>
    <property type="match status" value="1"/>
</dbReference>
<accession>A0A069B317</accession>
<dbReference type="PROSITE" id="PS51918">
    <property type="entry name" value="RADICAL_SAM"/>
    <property type="match status" value="1"/>
</dbReference>
<dbReference type="SFLD" id="SFLDG01094">
    <property type="entry name" value="Uncharacterised_Radical_SAM_Su"/>
    <property type="match status" value="1"/>
</dbReference>
<dbReference type="SFLD" id="SFLDS00029">
    <property type="entry name" value="Radical_SAM"/>
    <property type="match status" value="1"/>
</dbReference>
<protein>
    <submittedName>
        <fullName evidence="7">Anaerobic ribonucleoside-triphosphate reductase activating protein</fullName>
    </submittedName>
</protein>
<comment type="cofactor">
    <cofactor evidence="1">
        <name>[4Fe-4S] cluster</name>
        <dbReference type="ChEBI" id="CHEBI:49883"/>
    </cofactor>
</comment>
<organism evidence="7 8">
    <name type="scientific">Burkholderia pseudomallei</name>
    <name type="common">Pseudomonas pseudomallei</name>
    <dbReference type="NCBI Taxonomy" id="28450"/>
    <lineage>
        <taxon>Bacteria</taxon>
        <taxon>Pseudomonadati</taxon>
        <taxon>Pseudomonadota</taxon>
        <taxon>Betaproteobacteria</taxon>
        <taxon>Burkholderiales</taxon>
        <taxon>Burkholderiaceae</taxon>
        <taxon>Burkholderia</taxon>
        <taxon>pseudomallei group</taxon>
    </lineage>
</organism>
<dbReference type="OMA" id="FCQGCPW"/>
<dbReference type="Gene3D" id="3.20.20.70">
    <property type="entry name" value="Aldolase class I"/>
    <property type="match status" value="1"/>
</dbReference>
<dbReference type="GO" id="GO:0046872">
    <property type="term" value="F:metal ion binding"/>
    <property type="evidence" value="ECO:0007669"/>
    <property type="project" value="UniProtKB-KW"/>
</dbReference>